<evidence type="ECO:0000313" key="3">
    <source>
        <dbReference type="Proteomes" id="UP001597261"/>
    </source>
</evidence>
<dbReference type="RefSeq" id="WP_381090485.1">
    <property type="nucleotide sequence ID" value="NZ_JBHUDX010000098.1"/>
</dbReference>
<keyword evidence="3" id="KW-1185">Reference proteome</keyword>
<proteinExistence type="predicted"/>
<comment type="caution">
    <text evidence="2">The sequence shown here is derived from an EMBL/GenBank/DDBJ whole genome shotgun (WGS) entry which is preliminary data.</text>
</comment>
<name>A0ABW4J052_9ACTN</name>
<evidence type="ECO:0000313" key="2">
    <source>
        <dbReference type="EMBL" id="MFD1662583.1"/>
    </source>
</evidence>
<feature type="compositionally biased region" description="Basic and acidic residues" evidence="1">
    <location>
        <begin position="71"/>
        <end position="88"/>
    </location>
</feature>
<feature type="compositionally biased region" description="Low complexity" evidence="1">
    <location>
        <begin position="809"/>
        <end position="829"/>
    </location>
</feature>
<keyword evidence="2" id="KW-0067">ATP-binding</keyword>
<feature type="region of interest" description="Disordered" evidence="1">
    <location>
        <begin position="1"/>
        <end position="37"/>
    </location>
</feature>
<feature type="compositionally biased region" description="Low complexity" evidence="1">
    <location>
        <begin position="738"/>
        <end position="754"/>
    </location>
</feature>
<feature type="compositionally biased region" description="Low complexity" evidence="1">
    <location>
        <begin position="766"/>
        <end position="799"/>
    </location>
</feature>
<dbReference type="GO" id="GO:0005524">
    <property type="term" value="F:ATP binding"/>
    <property type="evidence" value="ECO:0007669"/>
    <property type="project" value="UniProtKB-KW"/>
</dbReference>
<gene>
    <name evidence="2" type="ORF">ACFSL4_31530</name>
</gene>
<evidence type="ECO:0000256" key="1">
    <source>
        <dbReference type="SAM" id="MobiDB-lite"/>
    </source>
</evidence>
<feature type="region of interest" description="Disordered" evidence="1">
    <location>
        <begin position="57"/>
        <end position="101"/>
    </location>
</feature>
<dbReference type="SUPFAM" id="SSF52540">
    <property type="entry name" value="P-loop containing nucleoside triphosphate hydrolases"/>
    <property type="match status" value="1"/>
</dbReference>
<accession>A0ABW4J052</accession>
<protein>
    <submittedName>
        <fullName evidence="2">ATP-binding protein</fullName>
    </submittedName>
</protein>
<reference evidence="3" key="1">
    <citation type="journal article" date="2019" name="Int. J. Syst. Evol. Microbiol.">
        <title>The Global Catalogue of Microorganisms (GCM) 10K type strain sequencing project: providing services to taxonomists for standard genome sequencing and annotation.</title>
        <authorList>
            <consortium name="The Broad Institute Genomics Platform"/>
            <consortium name="The Broad Institute Genome Sequencing Center for Infectious Disease"/>
            <person name="Wu L."/>
            <person name="Ma J."/>
        </authorList>
    </citation>
    <scope>NUCLEOTIDE SEQUENCE [LARGE SCALE GENOMIC DNA]</scope>
    <source>
        <strain evidence="3">CGMCC 1.12470</strain>
    </source>
</reference>
<dbReference type="Proteomes" id="UP001597261">
    <property type="component" value="Unassembled WGS sequence"/>
</dbReference>
<feature type="region of interest" description="Disordered" evidence="1">
    <location>
        <begin position="581"/>
        <end position="607"/>
    </location>
</feature>
<keyword evidence="2" id="KW-0547">Nucleotide-binding</keyword>
<sequence>MDPNNPGPVEHGHEGDGGTPRPRPPRDPLTPDFGPSAPALARTVRLVSGDLLLTVNPVDGSEVEPCPPGQRTERPVKRTAAERAERARAVRPPVPAGPAQPRLPLLERQEERERLVRLLARGRSVRLTGPSGSGRTALLDVVAEDCSDLAPDGVIRLSGYRRTTGELLYDLFAAVYDAPGYRPERDELLQLAREIGAVVVLDDLESGGSALDELLDATPECAFLLSATPEVPAPSAGSHVEEVFLGGLDRSAGLDILERSVGRDLTEEEANWAGDLWFESEGLPLRFVQAGALLRQRDRQRADADTFDEFGVFREAPVDAPFDTGDGQDVPLPSLAEAAAAAPLLASRLSAPARETLKFAVALGGEVPDQTHLPALADDTHADAALGELVGCALVTPVGSRYRLATGVQAQLEAAGYATGAEEYAVKAARHYAWWAGHPSVTPERVSAEADAVLAALTAAAALPPPPAEDEDEGEDEDAGSVAVRLARQAVPAFAAGLHWGAWERALRSGAEASRLAGEVGEQAYFHHELGILALCGGQLERARTELEASIGLRGALADKRGTVAGRRALALVADRSGVTPPGGYTAAGGEAPDARPEERPKPDGMPLAAVAGDTATLVTHQAAADPAPGAGGVRTLVKGTRRNLVAAGAGAALAVVLGTVVTLGMTSDGDTQTPSDSVRVGPSASQGTNDDGLGADKADDGAGGGSDATTSPTPTNPGPDGTYGTLDDPTPRVTLRPSGNPTGTRGTTPSTSPSEPPSKPPTPKPSASLPDSPSPSASPSGSSTPTPSDTPTDTPPTSNSVSAPAPGSPTTLSGSASAPASSGSEPVL</sequence>
<dbReference type="InterPro" id="IPR027417">
    <property type="entry name" value="P-loop_NTPase"/>
</dbReference>
<dbReference type="EMBL" id="JBHUDX010000098">
    <property type="protein sequence ID" value="MFD1662583.1"/>
    <property type="molecule type" value="Genomic_DNA"/>
</dbReference>
<feature type="compositionally biased region" description="Pro residues" evidence="1">
    <location>
        <begin position="755"/>
        <end position="765"/>
    </location>
</feature>
<feature type="region of interest" description="Disordered" evidence="1">
    <location>
        <begin position="667"/>
        <end position="829"/>
    </location>
</feature>
<organism evidence="2 3">
    <name type="scientific">Streptomyces caeni</name>
    <dbReference type="NCBI Taxonomy" id="2307231"/>
    <lineage>
        <taxon>Bacteria</taxon>
        <taxon>Bacillati</taxon>
        <taxon>Actinomycetota</taxon>
        <taxon>Actinomycetes</taxon>
        <taxon>Kitasatosporales</taxon>
        <taxon>Streptomycetaceae</taxon>
        <taxon>Streptomyces</taxon>
    </lineage>
</organism>
<feature type="compositionally biased region" description="Basic and acidic residues" evidence="1">
    <location>
        <begin position="593"/>
        <end position="603"/>
    </location>
</feature>